<accession>A0A6J4J3A8</accession>
<protein>
    <submittedName>
        <fullName evidence="2">Uncharacterized protein</fullName>
    </submittedName>
</protein>
<evidence type="ECO:0000313" key="2">
    <source>
        <dbReference type="EMBL" id="CAA9266806.1"/>
    </source>
</evidence>
<evidence type="ECO:0000256" key="1">
    <source>
        <dbReference type="SAM" id="MobiDB-lite"/>
    </source>
</evidence>
<reference evidence="2" key="1">
    <citation type="submission" date="2020-02" db="EMBL/GenBank/DDBJ databases">
        <authorList>
            <person name="Meier V. D."/>
        </authorList>
    </citation>
    <scope>NUCLEOTIDE SEQUENCE</scope>
    <source>
        <strain evidence="2">AVDCRST_MAG83</strain>
    </source>
</reference>
<name>A0A6J4J3A8_9MICC</name>
<dbReference type="AlphaFoldDB" id="A0A6J4J3A8"/>
<feature type="compositionally biased region" description="Basic and acidic residues" evidence="1">
    <location>
        <begin position="79"/>
        <end position="102"/>
    </location>
</feature>
<feature type="non-terminal residue" evidence="2">
    <location>
        <position position="120"/>
    </location>
</feature>
<dbReference type="EMBL" id="CADCTE010000161">
    <property type="protein sequence ID" value="CAA9266806.1"/>
    <property type="molecule type" value="Genomic_DNA"/>
</dbReference>
<feature type="compositionally biased region" description="Basic residues" evidence="1">
    <location>
        <begin position="50"/>
        <end position="63"/>
    </location>
</feature>
<proteinExistence type="predicted"/>
<sequence length="120" mass="13117">DRSTRGQAGPDPGQSAGCVQSGAGLEDPSDPGGNPRRHLLRPAQPSRARSGLHHPRRRVHGVRRQAPARASRRKPVPHSAEHHPQRGERRFGHHENALDLLRRSGAATGHQLPRTGTCRM</sequence>
<feature type="non-terminal residue" evidence="2">
    <location>
        <position position="1"/>
    </location>
</feature>
<feature type="region of interest" description="Disordered" evidence="1">
    <location>
        <begin position="1"/>
        <end position="120"/>
    </location>
</feature>
<organism evidence="2">
    <name type="scientific">uncultured Arthrobacter sp</name>
    <dbReference type="NCBI Taxonomy" id="114050"/>
    <lineage>
        <taxon>Bacteria</taxon>
        <taxon>Bacillati</taxon>
        <taxon>Actinomycetota</taxon>
        <taxon>Actinomycetes</taxon>
        <taxon>Micrococcales</taxon>
        <taxon>Micrococcaceae</taxon>
        <taxon>Arthrobacter</taxon>
        <taxon>environmental samples</taxon>
    </lineage>
</organism>
<gene>
    <name evidence="2" type="ORF">AVDCRST_MAG83-3026</name>
</gene>